<protein>
    <recommendedName>
        <fullName evidence="4">Type III secretion protein HrpB7</fullName>
    </recommendedName>
</protein>
<dbReference type="EMBL" id="LAQU01000011">
    <property type="protein sequence ID" value="KKB63290.1"/>
    <property type="molecule type" value="Genomic_DNA"/>
</dbReference>
<keyword evidence="3" id="KW-1185">Reference proteome</keyword>
<dbReference type="Gene3D" id="1.10.287.1700">
    <property type="match status" value="1"/>
</dbReference>
<keyword evidence="1" id="KW-0175">Coiled coil</keyword>
<gene>
    <name evidence="2" type="ORF">WM40_12350</name>
</gene>
<evidence type="ECO:0000256" key="1">
    <source>
        <dbReference type="SAM" id="Coils"/>
    </source>
</evidence>
<evidence type="ECO:0000313" key="3">
    <source>
        <dbReference type="Proteomes" id="UP000033618"/>
    </source>
</evidence>
<dbReference type="InterPro" id="IPR013392">
    <property type="entry name" value="T3SS_HrpB7"/>
</dbReference>
<reference evidence="2 3" key="1">
    <citation type="submission" date="2015-03" db="EMBL/GenBank/DDBJ databases">
        <title>Draft Genome Sequence of Burkholderia andropogonis type strain ICMP2807, isolated from Sorghum bicolor.</title>
        <authorList>
            <person name="Lopes-Santos L."/>
            <person name="Castro D.B."/>
            <person name="Ottoboni L.M."/>
            <person name="Park D."/>
            <person name="Weirc B.S."/>
            <person name="Destefano S.A."/>
        </authorList>
    </citation>
    <scope>NUCLEOTIDE SEQUENCE [LARGE SCALE GENOMIC DNA]</scope>
    <source>
        <strain evidence="2 3">ICMP2807</strain>
    </source>
</reference>
<evidence type="ECO:0000313" key="2">
    <source>
        <dbReference type="EMBL" id="KKB63290.1"/>
    </source>
</evidence>
<accession>A0A0F5K041</accession>
<dbReference type="Pfam" id="PF09486">
    <property type="entry name" value="HrpB7"/>
    <property type="match status" value="1"/>
</dbReference>
<dbReference type="InterPro" id="IPR053716">
    <property type="entry name" value="Flag_assembly_chemotaxis_eff"/>
</dbReference>
<dbReference type="OrthoDB" id="9104717at2"/>
<feature type="coiled-coil region" evidence="1">
    <location>
        <begin position="105"/>
        <end position="139"/>
    </location>
</feature>
<dbReference type="Proteomes" id="UP000033618">
    <property type="component" value="Unassembled WGS sequence"/>
</dbReference>
<dbReference type="STRING" id="28092.WM40_12350"/>
<sequence length="163" mass="18346">MTALAIRQWRIIVSVKTRHCERCEADVTRERKALVERQSRLAEAMHAVTVAEKKCVEHEARIVALIDGATHVVTSDYLAHDAWRAPLKDVLMAERNAEKKCRAAVTHQQQRLADAQAALARAQSALDQCRRKLDKLLKRAAVAVELATDEEAAENLLARRHAR</sequence>
<organism evidence="2 3">
    <name type="scientific">Robbsia andropogonis</name>
    <dbReference type="NCBI Taxonomy" id="28092"/>
    <lineage>
        <taxon>Bacteria</taxon>
        <taxon>Pseudomonadati</taxon>
        <taxon>Pseudomonadota</taxon>
        <taxon>Betaproteobacteria</taxon>
        <taxon>Burkholderiales</taxon>
        <taxon>Burkholderiaceae</taxon>
        <taxon>Robbsia</taxon>
    </lineage>
</organism>
<evidence type="ECO:0008006" key="4">
    <source>
        <dbReference type="Google" id="ProtNLM"/>
    </source>
</evidence>
<dbReference type="PATRIC" id="fig|28092.6.peg.2902"/>
<dbReference type="RefSeq" id="WP_024903175.1">
    <property type="nucleotide sequence ID" value="NZ_CADFGU010000007.1"/>
</dbReference>
<name>A0A0F5K041_9BURK</name>
<comment type="caution">
    <text evidence="2">The sequence shown here is derived from an EMBL/GenBank/DDBJ whole genome shotgun (WGS) entry which is preliminary data.</text>
</comment>
<dbReference type="AlphaFoldDB" id="A0A0F5K041"/>
<proteinExistence type="predicted"/>